<evidence type="ECO:0000313" key="5">
    <source>
        <dbReference type="EMBL" id="CED92118.1"/>
    </source>
</evidence>
<name>A0A1L7RRE0_9ACTO</name>
<dbReference type="Gene3D" id="3.20.20.70">
    <property type="entry name" value="Aldolase class I"/>
    <property type="match status" value="1"/>
</dbReference>
<dbReference type="PANTHER" id="PTHR11452:SF42">
    <property type="entry name" value="ALPHA-GALACTOSIDASE"/>
    <property type="match status" value="1"/>
</dbReference>
<gene>
    <name evidence="5" type="ORF">AAM4_2286</name>
</gene>
<dbReference type="GO" id="GO:0004557">
    <property type="term" value="F:alpha-galactosidase activity"/>
    <property type="evidence" value="ECO:0007669"/>
    <property type="project" value="UniProtKB-EC"/>
</dbReference>
<sequence>MPSPVLAPATFPPRGWNSWDCFGGSVTEAEVLDNARFIHEHLLAHGWDTVVVDIQWYEPAPGTADYNAHSAAVIDAYGRPLPAENRFPSAAGGAGFGPLAEAIHALGLRFGVHLMRGIPRRAVAANAPILGTAYTARDVATPPSDRCHWNPDNEGVQPDHPGSQAWYDSLLALLATWGVDFVKVDDVLYPPIRRPDIAMIHRAIKRSGRDITLSLSPGRELSLAHADFLREHAQMWRVSDDLWDDWEAVVEQFQRAARWAAVQSDDGVGDLDMLPLGRIGLRAHVGDPRHSRLNLDEQRTMLTLWSIARSPLMMGGHLPESSPETIALLSNDAVLALGERGTDCREIIRDGDLVVWRSTLRPAPGRREGEREVRAVFNLGDEPRTRRLHLADLGLPQTTRHLTDLWTSKRAAVVDGWWEMDLPAHGCAVVAAVGNPSQHD</sequence>
<organism evidence="5">
    <name type="scientific">Actinomyces succiniciruminis</name>
    <dbReference type="NCBI Taxonomy" id="1522002"/>
    <lineage>
        <taxon>Bacteria</taxon>
        <taxon>Bacillati</taxon>
        <taxon>Actinomycetota</taxon>
        <taxon>Actinomycetes</taxon>
        <taxon>Actinomycetales</taxon>
        <taxon>Actinomycetaceae</taxon>
        <taxon>Actinomyces</taxon>
    </lineage>
</organism>
<keyword evidence="4" id="KW-1015">Disulfide bond</keyword>
<dbReference type="EMBL" id="LK995531">
    <property type="protein sequence ID" value="CED92118.1"/>
    <property type="molecule type" value="Genomic_DNA"/>
</dbReference>
<evidence type="ECO:0000256" key="1">
    <source>
        <dbReference type="ARBA" id="ARBA00009743"/>
    </source>
</evidence>
<comment type="similarity">
    <text evidence="1 4">Belongs to the glycosyl hydrolase 27 family.</text>
</comment>
<dbReference type="InterPro" id="IPR013785">
    <property type="entry name" value="Aldolase_TIM"/>
</dbReference>
<protein>
    <recommendedName>
        <fullName evidence="4">Alpha-galactosidase</fullName>
        <ecNumber evidence="4">3.2.1.22</ecNumber>
    </recommendedName>
    <alternativeName>
        <fullName evidence="4">Melibiase</fullName>
    </alternativeName>
</protein>
<keyword evidence="2 4" id="KW-0378">Hydrolase</keyword>
<dbReference type="SUPFAM" id="SSF51011">
    <property type="entry name" value="Glycosyl hydrolase domain"/>
    <property type="match status" value="1"/>
</dbReference>
<dbReference type="InterPro" id="IPR017853">
    <property type="entry name" value="GH"/>
</dbReference>
<dbReference type="RefSeq" id="WP_210581386.1">
    <property type="nucleotide sequence ID" value="NZ_LK995531.1"/>
</dbReference>
<reference evidence="5" key="1">
    <citation type="submission" date="2014-07" db="EMBL/GenBank/DDBJ databases">
        <authorList>
            <person name="Zhang J.E."/>
            <person name="Yang H."/>
            <person name="Guo J."/>
            <person name="Deng Z."/>
            <person name="Luo H."/>
            <person name="Luo M."/>
            <person name="Zhao B."/>
        </authorList>
    </citation>
    <scope>NUCLEOTIDE SEQUENCE</scope>
    <source>
        <strain evidence="5">AM4</strain>
    </source>
</reference>
<evidence type="ECO:0000256" key="4">
    <source>
        <dbReference type="RuleBase" id="RU361168"/>
    </source>
</evidence>
<dbReference type="GO" id="GO:0005975">
    <property type="term" value="P:carbohydrate metabolic process"/>
    <property type="evidence" value="ECO:0007669"/>
    <property type="project" value="InterPro"/>
</dbReference>
<evidence type="ECO:0000256" key="3">
    <source>
        <dbReference type="ARBA" id="ARBA00023295"/>
    </source>
</evidence>
<accession>A0A1L7RRE0</accession>
<dbReference type="EC" id="3.2.1.22" evidence="4"/>
<dbReference type="PRINTS" id="PR00740">
    <property type="entry name" value="GLHYDRLASE27"/>
</dbReference>
<dbReference type="InterPro" id="IPR002241">
    <property type="entry name" value="Glyco_hydro_27"/>
</dbReference>
<keyword evidence="3 4" id="KW-0326">Glycosidase</keyword>
<dbReference type="Pfam" id="PF16499">
    <property type="entry name" value="Melibiase_2"/>
    <property type="match status" value="1"/>
</dbReference>
<dbReference type="InterPro" id="IPR013780">
    <property type="entry name" value="Glyco_hydro_b"/>
</dbReference>
<comment type="catalytic activity">
    <reaction evidence="4">
        <text>Hydrolysis of terminal, non-reducing alpha-D-galactose residues in alpha-D-galactosides, including galactose oligosaccharides, galactomannans and galactolipids.</text>
        <dbReference type="EC" id="3.2.1.22"/>
    </reaction>
</comment>
<dbReference type="PANTHER" id="PTHR11452">
    <property type="entry name" value="ALPHA-GALACTOSIDASE/ALPHA-N-ACETYLGALACTOSAMINIDASE"/>
    <property type="match status" value="1"/>
</dbReference>
<dbReference type="CDD" id="cd14792">
    <property type="entry name" value="GH27"/>
    <property type="match status" value="1"/>
</dbReference>
<dbReference type="Gene3D" id="2.60.40.1180">
    <property type="entry name" value="Golgi alpha-mannosidase II"/>
    <property type="match status" value="1"/>
</dbReference>
<dbReference type="AlphaFoldDB" id="A0A1L7RRE0"/>
<dbReference type="SUPFAM" id="SSF51445">
    <property type="entry name" value="(Trans)glycosidases"/>
    <property type="match status" value="1"/>
</dbReference>
<evidence type="ECO:0000256" key="2">
    <source>
        <dbReference type="ARBA" id="ARBA00022801"/>
    </source>
</evidence>
<proteinExistence type="inferred from homology"/>